<dbReference type="GO" id="GO:0031071">
    <property type="term" value="F:cysteine desulfurase activity"/>
    <property type="evidence" value="ECO:0007669"/>
    <property type="project" value="UniProtKB-EC"/>
</dbReference>
<evidence type="ECO:0000256" key="5">
    <source>
        <dbReference type="ARBA" id="ARBA00022723"/>
    </source>
</evidence>
<dbReference type="Gene3D" id="1.10.260.50">
    <property type="match status" value="1"/>
</dbReference>
<dbReference type="SUPFAM" id="SSF53383">
    <property type="entry name" value="PLP-dependent transferases"/>
    <property type="match status" value="1"/>
</dbReference>
<reference evidence="13" key="1">
    <citation type="submission" date="2016-10" db="EMBL/GenBank/DDBJ databases">
        <authorList>
            <person name="Varghese N."/>
            <person name="Submissions S."/>
        </authorList>
    </citation>
    <scope>NUCLEOTIDE SEQUENCE [LARGE SCALE GENOMIC DNA]</scope>
    <source>
        <strain evidence="13">DSM 17038</strain>
    </source>
</reference>
<evidence type="ECO:0000313" key="13">
    <source>
        <dbReference type="Proteomes" id="UP000199337"/>
    </source>
</evidence>
<sequence>MQEAYLDNSATTRPYPEVVQAVLAAMEDNYGNPSSLHRKGVEAGRAVARAREAVAVSLGVEASSIIFTGAGSEAINLAIKGLQPGRKGRHIITTAVEHPAVLNTCEQLKEQGLEISVLPVDTIGLVDTKALLQAVREDTFLVSVMYVNNEVGAVQPLAEISAVIKKLRGVGRKLFWHVDAVQAYGKLPLRPLELGIDLLSVSAHKVHGPKGVGALYAAPGTPLKPLVSGGGQEWGLRSGTENVPGIAGFGVAAGIIARETREAAAKLFALKKRLVDGVLAAVPGAVLNGPACREDEPGCAPHIANISFPGLRGEVLLHSLEGQGVYVSTGSACSSRKKPGSYVLRAMGLDEKLVEGAVRFSLSALNTAEEIDYAVQATAKVVKELRELYGE</sequence>
<evidence type="ECO:0000256" key="3">
    <source>
        <dbReference type="ARBA" id="ARBA00012239"/>
    </source>
</evidence>
<dbReference type="PANTHER" id="PTHR11601">
    <property type="entry name" value="CYSTEINE DESULFURYLASE FAMILY MEMBER"/>
    <property type="match status" value="1"/>
</dbReference>
<evidence type="ECO:0000313" key="12">
    <source>
        <dbReference type="EMBL" id="SFG62445.1"/>
    </source>
</evidence>
<dbReference type="FunFam" id="3.40.640.10:FF:000084">
    <property type="entry name" value="IscS-like cysteine desulfurase"/>
    <property type="match status" value="1"/>
</dbReference>
<evidence type="ECO:0000256" key="2">
    <source>
        <dbReference type="ARBA" id="ARBA00006490"/>
    </source>
</evidence>
<evidence type="ECO:0000256" key="9">
    <source>
        <dbReference type="ARBA" id="ARBA00050776"/>
    </source>
</evidence>
<evidence type="ECO:0000259" key="11">
    <source>
        <dbReference type="Pfam" id="PF00266"/>
    </source>
</evidence>
<dbReference type="EC" id="2.8.1.7" evidence="3"/>
<dbReference type="InterPro" id="IPR020578">
    <property type="entry name" value="Aminotrans_V_PyrdxlP_BS"/>
</dbReference>
<dbReference type="Gene3D" id="3.40.640.10">
    <property type="entry name" value="Type I PLP-dependent aspartate aminotransferase-like (Major domain)"/>
    <property type="match status" value="1"/>
</dbReference>
<dbReference type="STRING" id="341036.SAMN05660649_02162"/>
<gene>
    <name evidence="12" type="ORF">SAMN05660649_02162</name>
</gene>
<keyword evidence="8" id="KW-0411">Iron-sulfur</keyword>
<organism evidence="12 13">
    <name type="scientific">Desulfotruncus arcticus DSM 17038</name>
    <dbReference type="NCBI Taxonomy" id="1121424"/>
    <lineage>
        <taxon>Bacteria</taxon>
        <taxon>Bacillati</taxon>
        <taxon>Bacillota</taxon>
        <taxon>Clostridia</taxon>
        <taxon>Eubacteriales</taxon>
        <taxon>Desulfallaceae</taxon>
        <taxon>Desulfotruncus</taxon>
    </lineage>
</organism>
<keyword evidence="6" id="KW-0663">Pyridoxal phosphate</keyword>
<dbReference type="OrthoDB" id="9808002at2"/>
<name>A0A1I2TC37_9FIRM</name>
<evidence type="ECO:0000256" key="7">
    <source>
        <dbReference type="ARBA" id="ARBA00023004"/>
    </source>
</evidence>
<dbReference type="InterPro" id="IPR016454">
    <property type="entry name" value="Cysteine_dSase"/>
</dbReference>
<dbReference type="AlphaFoldDB" id="A0A1I2TC37"/>
<evidence type="ECO:0000256" key="1">
    <source>
        <dbReference type="ARBA" id="ARBA00001933"/>
    </source>
</evidence>
<protein>
    <recommendedName>
        <fullName evidence="3">cysteine desulfurase</fullName>
        <ecNumber evidence="3">2.8.1.7</ecNumber>
    </recommendedName>
</protein>
<comment type="similarity">
    <text evidence="2">Belongs to the class-V pyridoxal-phosphate-dependent aminotransferase family. NifS/IscS subfamily.</text>
</comment>
<dbReference type="InterPro" id="IPR015422">
    <property type="entry name" value="PyrdxlP-dep_Trfase_small"/>
</dbReference>
<dbReference type="InterPro" id="IPR000192">
    <property type="entry name" value="Aminotrans_V_dom"/>
</dbReference>
<dbReference type="PIRSF" id="PIRSF005572">
    <property type="entry name" value="NifS"/>
    <property type="match status" value="1"/>
</dbReference>
<dbReference type="PANTHER" id="PTHR11601:SF34">
    <property type="entry name" value="CYSTEINE DESULFURASE"/>
    <property type="match status" value="1"/>
</dbReference>
<dbReference type="PROSITE" id="PS00595">
    <property type="entry name" value="AA_TRANSFER_CLASS_5"/>
    <property type="match status" value="1"/>
</dbReference>
<keyword evidence="5" id="KW-0479">Metal-binding</keyword>
<dbReference type="EMBL" id="FOOX01000007">
    <property type="protein sequence ID" value="SFG62445.1"/>
    <property type="molecule type" value="Genomic_DNA"/>
</dbReference>
<keyword evidence="4" id="KW-0808">Transferase</keyword>
<dbReference type="GO" id="GO:0051536">
    <property type="term" value="F:iron-sulfur cluster binding"/>
    <property type="evidence" value="ECO:0007669"/>
    <property type="project" value="UniProtKB-KW"/>
</dbReference>
<keyword evidence="13" id="KW-1185">Reference proteome</keyword>
<dbReference type="InterPro" id="IPR015424">
    <property type="entry name" value="PyrdxlP-dep_Trfase"/>
</dbReference>
<dbReference type="InterPro" id="IPR015421">
    <property type="entry name" value="PyrdxlP-dep_Trfase_major"/>
</dbReference>
<comment type="catalytic activity">
    <reaction evidence="9">
        <text>(sulfur carrier)-H + L-cysteine = (sulfur carrier)-SH + L-alanine</text>
        <dbReference type="Rhea" id="RHEA:43892"/>
        <dbReference type="Rhea" id="RHEA-COMP:14737"/>
        <dbReference type="Rhea" id="RHEA-COMP:14739"/>
        <dbReference type="ChEBI" id="CHEBI:29917"/>
        <dbReference type="ChEBI" id="CHEBI:35235"/>
        <dbReference type="ChEBI" id="CHEBI:57972"/>
        <dbReference type="ChEBI" id="CHEBI:64428"/>
        <dbReference type="EC" id="2.8.1.7"/>
    </reaction>
</comment>
<evidence type="ECO:0000256" key="10">
    <source>
        <dbReference type="RuleBase" id="RU004504"/>
    </source>
</evidence>
<accession>A0A1I2TC37</accession>
<evidence type="ECO:0000256" key="8">
    <source>
        <dbReference type="ARBA" id="ARBA00023014"/>
    </source>
</evidence>
<comment type="cofactor">
    <cofactor evidence="1 10">
        <name>pyridoxal 5'-phosphate</name>
        <dbReference type="ChEBI" id="CHEBI:597326"/>
    </cofactor>
</comment>
<dbReference type="RefSeq" id="WP_092471388.1">
    <property type="nucleotide sequence ID" value="NZ_FOOX01000007.1"/>
</dbReference>
<dbReference type="Gene3D" id="3.90.1150.10">
    <property type="entry name" value="Aspartate Aminotransferase, domain 1"/>
    <property type="match status" value="1"/>
</dbReference>
<dbReference type="Pfam" id="PF00266">
    <property type="entry name" value="Aminotran_5"/>
    <property type="match status" value="1"/>
</dbReference>
<feature type="domain" description="Aminotransferase class V" evidence="11">
    <location>
        <begin position="5"/>
        <end position="373"/>
    </location>
</feature>
<proteinExistence type="inferred from homology"/>
<evidence type="ECO:0000256" key="6">
    <source>
        <dbReference type="ARBA" id="ARBA00022898"/>
    </source>
</evidence>
<evidence type="ECO:0000256" key="4">
    <source>
        <dbReference type="ARBA" id="ARBA00022679"/>
    </source>
</evidence>
<dbReference type="Proteomes" id="UP000199337">
    <property type="component" value="Unassembled WGS sequence"/>
</dbReference>
<dbReference type="GO" id="GO:0046872">
    <property type="term" value="F:metal ion binding"/>
    <property type="evidence" value="ECO:0007669"/>
    <property type="project" value="UniProtKB-KW"/>
</dbReference>
<keyword evidence="7" id="KW-0408">Iron</keyword>